<dbReference type="InterPro" id="IPR036179">
    <property type="entry name" value="Ig-like_dom_sf"/>
</dbReference>
<evidence type="ECO:0000256" key="6">
    <source>
        <dbReference type="SAM" id="Phobius"/>
    </source>
</evidence>
<keyword evidence="6" id="KW-0812">Transmembrane</keyword>
<dbReference type="EMBL" id="JAINUF010000015">
    <property type="protein sequence ID" value="KAJ8341034.1"/>
    <property type="molecule type" value="Genomic_DNA"/>
</dbReference>
<dbReference type="InterPro" id="IPR052598">
    <property type="entry name" value="IgSF_CEA-related"/>
</dbReference>
<dbReference type="OrthoDB" id="5969816at2759"/>
<evidence type="ECO:0000256" key="1">
    <source>
        <dbReference type="ARBA" id="ARBA00022729"/>
    </source>
</evidence>
<feature type="compositionally biased region" description="Low complexity" evidence="5">
    <location>
        <begin position="776"/>
        <end position="787"/>
    </location>
</feature>
<keyword evidence="10" id="KW-1185">Reference proteome</keyword>
<keyword evidence="6" id="KW-1133">Transmembrane helix</keyword>
<evidence type="ECO:0000256" key="5">
    <source>
        <dbReference type="SAM" id="MobiDB-lite"/>
    </source>
</evidence>
<feature type="compositionally biased region" description="Basic and acidic residues" evidence="5">
    <location>
        <begin position="800"/>
        <end position="815"/>
    </location>
</feature>
<evidence type="ECO:0000256" key="4">
    <source>
        <dbReference type="ARBA" id="ARBA00023319"/>
    </source>
</evidence>
<feature type="compositionally biased region" description="Pro residues" evidence="5">
    <location>
        <begin position="576"/>
        <end position="589"/>
    </location>
</feature>
<dbReference type="InterPro" id="IPR003598">
    <property type="entry name" value="Ig_sub2"/>
</dbReference>
<dbReference type="InterPro" id="IPR007110">
    <property type="entry name" value="Ig-like_dom"/>
</dbReference>
<dbReference type="PANTHER" id="PTHR44337">
    <property type="entry name" value="CARCINOEMBRYONIC ANTIGEN-RELATED CELL ADHESION MOLECULE 8"/>
    <property type="match status" value="1"/>
</dbReference>
<feature type="compositionally biased region" description="Polar residues" evidence="5">
    <location>
        <begin position="387"/>
        <end position="403"/>
    </location>
</feature>
<sequence>MNQHLLPVVAVIVSAVLPHAVRSQDPVPIRFQTAPVLTASGTEAVLTVVTVPQVFTMTWESPSKETLGLWVTNGPQVNPVAQYLGRLTITSTQLRIAALQLRDSGNYTVTVDPIATTGQGPNSRSVELRVFDAVADVRLSLPSVAIEGGRGDAGDYSCTVSNLVSAQTTTATLTVFYGPDTPRLDQELQADCVGGGQAVVGQTVRLTCESDSLPPALFSWQHNGVPVASGQPDSGVLSVQTFSTNQSGRYVCTARNAITGRTSEQGTDVSVVRTCLSGGAVAGIVIGCILALILIIIAIFLLLRWRKVDQSIRRATGNHNPDEHTQRHSPPLQPALPLPRNHAVPLGHGRPGDHRLQDLNTLHHNGYALPPQNGYHDVTMPQHHHQGNGNALQHNGQPNTNAYPPNGTVHADTFPHNGWQNPNAPQRGAHNPTSNDARRPGDLVQTGYSHPVNPAPAGRRNANTQTYRPDSNPRPGRDPAAPRPRGDQERDRSQTRGVQMPWDRIRGTPAYPNHGFQGDSGTSIDGAERRRHKRDEPGRSDPGRPPPDSAHNGQRRPPVETQTAGRSARERAQTLPPNPDPSTPPPPYNQPVSLAPVYPQNQTARQIRFAPQDQDVQRLTVSRGADRQPTGQPFPSGHTQAATHNAQQQGPQTLQTPNVVMHPGARNSDPRSRPLAQNQGNQQQQGTPLARQPAVLAPGQSAPNHQAPPTAAPNPSHLTQSALQAHTRTHNPFPSRNHQTAAALAQPRPPNAGTPPTRIDRGTPNTPPDPRLTDSPAPRDTTATLTRTPPPPRTGSQPTRDSRPPGTERDTEREERTVMLPDCLPRRVCQGGREERASQANAPVVGMKLFPTAAGNPETVCRDRRFPSVIRIYC</sequence>
<feature type="compositionally biased region" description="Basic and acidic residues" evidence="5">
    <location>
        <begin position="484"/>
        <end position="494"/>
    </location>
</feature>
<proteinExistence type="predicted"/>
<feature type="transmembrane region" description="Helical" evidence="6">
    <location>
        <begin position="280"/>
        <end position="303"/>
    </location>
</feature>
<dbReference type="SMART" id="SM00409">
    <property type="entry name" value="IG"/>
    <property type="match status" value="2"/>
</dbReference>
<feature type="chain" id="PRO_5040459356" description="Ig-like domain-containing protein" evidence="7">
    <location>
        <begin position="24"/>
        <end position="874"/>
    </location>
</feature>
<dbReference type="SMART" id="SM00408">
    <property type="entry name" value="IGc2"/>
    <property type="match status" value="1"/>
</dbReference>
<evidence type="ECO:0000256" key="2">
    <source>
        <dbReference type="ARBA" id="ARBA00023157"/>
    </source>
</evidence>
<dbReference type="PANTHER" id="PTHR44337:SF22">
    <property type="entry name" value="HEPACAM FAMILY MEMBER 2-LIKE"/>
    <property type="match status" value="1"/>
</dbReference>
<evidence type="ECO:0000259" key="8">
    <source>
        <dbReference type="PROSITE" id="PS50835"/>
    </source>
</evidence>
<protein>
    <recommendedName>
        <fullName evidence="8">Ig-like domain-containing protein</fullName>
    </recommendedName>
</protein>
<feature type="compositionally biased region" description="Polar residues" evidence="5">
    <location>
        <begin position="716"/>
        <end position="740"/>
    </location>
</feature>
<dbReference type="InterPro" id="IPR003599">
    <property type="entry name" value="Ig_sub"/>
</dbReference>
<evidence type="ECO:0000313" key="10">
    <source>
        <dbReference type="Proteomes" id="UP001152622"/>
    </source>
</evidence>
<evidence type="ECO:0000256" key="7">
    <source>
        <dbReference type="SAM" id="SignalP"/>
    </source>
</evidence>
<organism evidence="9 10">
    <name type="scientific">Synaphobranchus kaupii</name>
    <name type="common">Kaup's arrowtooth eel</name>
    <dbReference type="NCBI Taxonomy" id="118154"/>
    <lineage>
        <taxon>Eukaryota</taxon>
        <taxon>Metazoa</taxon>
        <taxon>Chordata</taxon>
        <taxon>Craniata</taxon>
        <taxon>Vertebrata</taxon>
        <taxon>Euteleostomi</taxon>
        <taxon>Actinopterygii</taxon>
        <taxon>Neopterygii</taxon>
        <taxon>Teleostei</taxon>
        <taxon>Anguilliformes</taxon>
        <taxon>Synaphobranchidae</taxon>
        <taxon>Synaphobranchus</taxon>
    </lineage>
</organism>
<dbReference type="Proteomes" id="UP001152622">
    <property type="component" value="Chromosome 15"/>
</dbReference>
<keyword evidence="4" id="KW-0393">Immunoglobulin domain</keyword>
<name>A0A9Q1ELM5_SYNKA</name>
<dbReference type="AlphaFoldDB" id="A0A9Q1ELM5"/>
<keyword evidence="1 7" id="KW-0732">Signal</keyword>
<dbReference type="SUPFAM" id="SSF48726">
    <property type="entry name" value="Immunoglobulin"/>
    <property type="match status" value="3"/>
</dbReference>
<keyword evidence="2" id="KW-1015">Disulfide bond</keyword>
<dbReference type="PROSITE" id="PS50835">
    <property type="entry name" value="IG_LIKE"/>
    <property type="match status" value="1"/>
</dbReference>
<keyword evidence="6" id="KW-0472">Membrane</keyword>
<dbReference type="InterPro" id="IPR013783">
    <property type="entry name" value="Ig-like_fold"/>
</dbReference>
<feature type="signal peptide" evidence="7">
    <location>
        <begin position="1"/>
        <end position="23"/>
    </location>
</feature>
<accession>A0A9Q1ELM5</accession>
<comment type="caution">
    <text evidence="9">The sequence shown here is derived from an EMBL/GenBank/DDBJ whole genome shotgun (WGS) entry which is preliminary data.</text>
</comment>
<evidence type="ECO:0000313" key="9">
    <source>
        <dbReference type="EMBL" id="KAJ8341034.1"/>
    </source>
</evidence>
<dbReference type="Gene3D" id="2.60.40.10">
    <property type="entry name" value="Immunoglobulins"/>
    <property type="match status" value="2"/>
</dbReference>
<feature type="domain" description="Ig-like" evidence="8">
    <location>
        <begin position="182"/>
        <end position="270"/>
    </location>
</feature>
<feature type="compositionally biased region" description="Low complexity" evidence="5">
    <location>
        <begin position="638"/>
        <end position="649"/>
    </location>
</feature>
<dbReference type="CDD" id="cd00096">
    <property type="entry name" value="Ig"/>
    <property type="match status" value="1"/>
</dbReference>
<feature type="compositionally biased region" description="Low complexity" evidence="5">
    <location>
        <begin position="677"/>
        <end position="686"/>
    </location>
</feature>
<dbReference type="Pfam" id="PF13927">
    <property type="entry name" value="Ig_3"/>
    <property type="match status" value="1"/>
</dbReference>
<keyword evidence="3" id="KW-0325">Glycoprotein</keyword>
<reference evidence="9" key="1">
    <citation type="journal article" date="2023" name="Science">
        <title>Genome structures resolve the early diversification of teleost fishes.</title>
        <authorList>
            <person name="Parey E."/>
            <person name="Louis A."/>
            <person name="Montfort J."/>
            <person name="Bouchez O."/>
            <person name="Roques C."/>
            <person name="Iampietro C."/>
            <person name="Lluch J."/>
            <person name="Castinel A."/>
            <person name="Donnadieu C."/>
            <person name="Desvignes T."/>
            <person name="Floi Bucao C."/>
            <person name="Jouanno E."/>
            <person name="Wen M."/>
            <person name="Mejri S."/>
            <person name="Dirks R."/>
            <person name="Jansen H."/>
            <person name="Henkel C."/>
            <person name="Chen W.J."/>
            <person name="Zahm M."/>
            <person name="Cabau C."/>
            <person name="Klopp C."/>
            <person name="Thompson A.W."/>
            <person name="Robinson-Rechavi M."/>
            <person name="Braasch I."/>
            <person name="Lecointre G."/>
            <person name="Bobe J."/>
            <person name="Postlethwait J.H."/>
            <person name="Berthelot C."/>
            <person name="Roest Crollius H."/>
            <person name="Guiguen Y."/>
        </authorList>
    </citation>
    <scope>NUCLEOTIDE SEQUENCE</scope>
    <source>
        <strain evidence="9">WJC10195</strain>
    </source>
</reference>
<gene>
    <name evidence="9" type="ORF">SKAU_G00333250</name>
</gene>
<evidence type="ECO:0000256" key="3">
    <source>
        <dbReference type="ARBA" id="ARBA00023180"/>
    </source>
</evidence>
<feature type="region of interest" description="Disordered" evidence="5">
    <location>
        <begin position="316"/>
        <end position="815"/>
    </location>
</feature>